<name>A0A248TFK4_9BACI</name>
<dbReference type="KEGG" id="bko:CKF48_05855"/>
<feature type="signal peptide" evidence="6">
    <location>
        <begin position="1"/>
        <end position="19"/>
    </location>
</feature>
<dbReference type="InterPro" id="IPR002491">
    <property type="entry name" value="ABC_transptr_periplasmic_BD"/>
</dbReference>
<evidence type="ECO:0000256" key="1">
    <source>
        <dbReference type="ARBA" id="ARBA00004193"/>
    </source>
</evidence>
<evidence type="ECO:0000259" key="7">
    <source>
        <dbReference type="PROSITE" id="PS50983"/>
    </source>
</evidence>
<dbReference type="AlphaFoldDB" id="A0A248TFK4"/>
<feature type="chain" id="PRO_5039209591" evidence="6">
    <location>
        <begin position="20"/>
        <end position="327"/>
    </location>
</feature>
<reference evidence="8 9" key="1">
    <citation type="submission" date="2017-08" db="EMBL/GenBank/DDBJ databases">
        <title>Complete Genome Sequence of Bacillus kochii Oregon-R-modENCODE STRAIN BDGP4, isolated from Drosophila melanogaster gut.</title>
        <authorList>
            <person name="Wan K.H."/>
            <person name="Yu C."/>
            <person name="Park S."/>
            <person name="Hammonds A.S."/>
            <person name="Booth B.W."/>
            <person name="Celniker S.E."/>
        </authorList>
    </citation>
    <scope>NUCLEOTIDE SEQUENCE [LARGE SCALE GENOMIC DNA]</scope>
    <source>
        <strain evidence="8 9">BDGP4</strain>
    </source>
</reference>
<dbReference type="PANTHER" id="PTHR30532:SF10">
    <property type="entry name" value="IRON-UPTAKE SYSTEM-BINDING PROTEIN"/>
    <property type="match status" value="1"/>
</dbReference>
<keyword evidence="3" id="KW-0813">Transport</keyword>
<sequence length="327" mass="35783">MNRKWMLASLMMFIMLVLAACGGGSSEESNASNKEEDDAKTEESSEDGTKTIEYLGKSYEIPANAERIVITGAMEAMEDALALDVHPVGAISVGGEFPEIYTSITDKAESIGEKRQPNFEKVLELQPDVILATSKFPADVTEKLEKIATTIPVSYISTDWEANLKLMGEISGKEDKAEEVLNAYKEDVETAKASIAGELEGKKVAAVRIRAGQVFVYPQDVFVNPVLYSELGLEVPAEIEAAENQAQLSIEQLADMNPDHLFIQFAESENAEAKNALEDLQNDPIVKNITAFKEDQVYVNTIDPLLEGGPANSRVEFLKALQEDLSK</sequence>
<proteinExistence type="inferred from homology"/>
<evidence type="ECO:0000256" key="2">
    <source>
        <dbReference type="ARBA" id="ARBA00008814"/>
    </source>
</evidence>
<dbReference type="Gene3D" id="3.40.50.1980">
    <property type="entry name" value="Nitrogenase molybdenum iron protein domain"/>
    <property type="match status" value="2"/>
</dbReference>
<evidence type="ECO:0000313" key="9">
    <source>
        <dbReference type="Proteomes" id="UP000215137"/>
    </source>
</evidence>
<gene>
    <name evidence="8" type="ORF">CKF48_05855</name>
</gene>
<dbReference type="PROSITE" id="PS50983">
    <property type="entry name" value="FE_B12_PBP"/>
    <property type="match status" value="1"/>
</dbReference>
<accession>A0A248TFK4</accession>
<dbReference type="PANTHER" id="PTHR30532">
    <property type="entry name" value="IRON III DICITRATE-BINDING PERIPLASMIC PROTEIN"/>
    <property type="match status" value="1"/>
</dbReference>
<evidence type="ECO:0000256" key="4">
    <source>
        <dbReference type="ARBA" id="ARBA00022729"/>
    </source>
</evidence>
<comment type="subcellular location">
    <subcellularLocation>
        <location evidence="1">Cell membrane</location>
        <topology evidence="1">Lipid-anchor</topology>
    </subcellularLocation>
</comment>
<dbReference type="GO" id="GO:0005886">
    <property type="term" value="C:plasma membrane"/>
    <property type="evidence" value="ECO:0007669"/>
    <property type="project" value="UniProtKB-SubCell"/>
</dbReference>
<keyword evidence="4 6" id="KW-0732">Signal</keyword>
<dbReference type="InterPro" id="IPR051313">
    <property type="entry name" value="Bact_iron-sidero_bind"/>
</dbReference>
<dbReference type="GO" id="GO:0030288">
    <property type="term" value="C:outer membrane-bounded periplasmic space"/>
    <property type="evidence" value="ECO:0007669"/>
    <property type="project" value="TreeGrafter"/>
</dbReference>
<dbReference type="Proteomes" id="UP000215137">
    <property type="component" value="Chromosome"/>
</dbReference>
<dbReference type="EMBL" id="CP022983">
    <property type="protein sequence ID" value="ASV66890.1"/>
    <property type="molecule type" value="Genomic_DNA"/>
</dbReference>
<feature type="domain" description="Fe/B12 periplasmic-binding" evidence="7">
    <location>
        <begin position="68"/>
        <end position="327"/>
    </location>
</feature>
<protein>
    <submittedName>
        <fullName evidence="8">Iron-uptake system-binding protein</fullName>
    </submittedName>
</protein>
<comment type="similarity">
    <text evidence="2">Belongs to the bacterial solute-binding protein 8 family.</text>
</comment>
<keyword evidence="9" id="KW-1185">Reference proteome</keyword>
<dbReference type="Pfam" id="PF01497">
    <property type="entry name" value="Peripla_BP_2"/>
    <property type="match status" value="1"/>
</dbReference>
<evidence type="ECO:0000256" key="6">
    <source>
        <dbReference type="SAM" id="SignalP"/>
    </source>
</evidence>
<dbReference type="GO" id="GO:1901678">
    <property type="term" value="P:iron coordination entity transport"/>
    <property type="evidence" value="ECO:0007669"/>
    <property type="project" value="UniProtKB-ARBA"/>
</dbReference>
<evidence type="ECO:0000256" key="3">
    <source>
        <dbReference type="ARBA" id="ARBA00022448"/>
    </source>
</evidence>
<dbReference type="RefSeq" id="WP_095370465.1">
    <property type="nucleotide sequence ID" value="NZ_CP022983.1"/>
</dbReference>
<dbReference type="SUPFAM" id="SSF53807">
    <property type="entry name" value="Helical backbone' metal receptor"/>
    <property type="match status" value="1"/>
</dbReference>
<evidence type="ECO:0000313" key="8">
    <source>
        <dbReference type="EMBL" id="ASV66890.1"/>
    </source>
</evidence>
<dbReference type="OrthoDB" id="26763at2"/>
<organism evidence="8 9">
    <name type="scientific">Cytobacillus kochii</name>
    <dbReference type="NCBI Taxonomy" id="859143"/>
    <lineage>
        <taxon>Bacteria</taxon>
        <taxon>Bacillati</taxon>
        <taxon>Bacillota</taxon>
        <taxon>Bacilli</taxon>
        <taxon>Bacillales</taxon>
        <taxon>Bacillaceae</taxon>
        <taxon>Cytobacillus</taxon>
    </lineage>
</organism>
<evidence type="ECO:0000256" key="5">
    <source>
        <dbReference type="SAM" id="MobiDB-lite"/>
    </source>
</evidence>
<dbReference type="PROSITE" id="PS51257">
    <property type="entry name" value="PROKAR_LIPOPROTEIN"/>
    <property type="match status" value="1"/>
</dbReference>
<feature type="region of interest" description="Disordered" evidence="5">
    <location>
        <begin position="25"/>
        <end position="49"/>
    </location>
</feature>